<protein>
    <submittedName>
        <fullName evidence="7">Rna polymerase ii transcription</fullName>
    </submittedName>
</protein>
<dbReference type="PROSITE" id="PS50157">
    <property type="entry name" value="ZINC_FINGER_C2H2_2"/>
    <property type="match status" value="2"/>
</dbReference>
<dbReference type="AlphaFoldDB" id="A0A1Q3E9D8"/>
<keyword evidence="2 4" id="KW-0863">Zinc-finger</keyword>
<feature type="region of interest" description="Disordered" evidence="5">
    <location>
        <begin position="115"/>
        <end position="159"/>
    </location>
</feature>
<feature type="compositionally biased region" description="Low complexity" evidence="5">
    <location>
        <begin position="271"/>
        <end position="283"/>
    </location>
</feature>
<evidence type="ECO:0000256" key="2">
    <source>
        <dbReference type="ARBA" id="ARBA00022771"/>
    </source>
</evidence>
<feature type="region of interest" description="Disordered" evidence="5">
    <location>
        <begin position="193"/>
        <end position="228"/>
    </location>
</feature>
<dbReference type="GO" id="GO:0008270">
    <property type="term" value="F:zinc ion binding"/>
    <property type="evidence" value="ECO:0007669"/>
    <property type="project" value="UniProtKB-KW"/>
</dbReference>
<feature type="compositionally biased region" description="Basic residues" evidence="5">
    <location>
        <begin position="356"/>
        <end position="373"/>
    </location>
</feature>
<feature type="region of interest" description="Disordered" evidence="5">
    <location>
        <begin position="246"/>
        <end position="295"/>
    </location>
</feature>
<evidence type="ECO:0000256" key="1">
    <source>
        <dbReference type="ARBA" id="ARBA00022723"/>
    </source>
</evidence>
<dbReference type="STRING" id="5353.A0A1Q3E9D8"/>
<evidence type="ECO:0000259" key="6">
    <source>
        <dbReference type="PROSITE" id="PS50157"/>
    </source>
</evidence>
<dbReference type="Proteomes" id="UP000188533">
    <property type="component" value="Unassembled WGS sequence"/>
</dbReference>
<evidence type="ECO:0000256" key="3">
    <source>
        <dbReference type="ARBA" id="ARBA00022833"/>
    </source>
</evidence>
<gene>
    <name evidence="7" type="ORF">LENED_005473</name>
</gene>
<evidence type="ECO:0000256" key="4">
    <source>
        <dbReference type="PROSITE-ProRule" id="PRU00042"/>
    </source>
</evidence>
<feature type="compositionally biased region" description="Low complexity" evidence="5">
    <location>
        <begin position="374"/>
        <end position="396"/>
    </location>
</feature>
<organism evidence="7 8">
    <name type="scientific">Lentinula edodes</name>
    <name type="common">Shiitake mushroom</name>
    <name type="synonym">Lentinus edodes</name>
    <dbReference type="NCBI Taxonomy" id="5353"/>
    <lineage>
        <taxon>Eukaryota</taxon>
        <taxon>Fungi</taxon>
        <taxon>Dikarya</taxon>
        <taxon>Basidiomycota</taxon>
        <taxon>Agaricomycotina</taxon>
        <taxon>Agaricomycetes</taxon>
        <taxon>Agaricomycetidae</taxon>
        <taxon>Agaricales</taxon>
        <taxon>Marasmiineae</taxon>
        <taxon>Omphalotaceae</taxon>
        <taxon>Lentinula</taxon>
    </lineage>
</organism>
<evidence type="ECO:0000256" key="5">
    <source>
        <dbReference type="SAM" id="MobiDB-lite"/>
    </source>
</evidence>
<comment type="caution">
    <text evidence="7">The sequence shown here is derived from an EMBL/GenBank/DDBJ whole genome shotgun (WGS) entry which is preliminary data.</text>
</comment>
<feature type="compositionally biased region" description="Polar residues" evidence="5">
    <location>
        <begin position="22"/>
        <end position="36"/>
    </location>
</feature>
<sequence>MESNVNNNPVDSPEANPDTKMAVTSATKRSRPTPSKTFQCRNYGDCRMVFSRSEHLARHIRKHTGERPFTCHCGKNFSRLDNLRQHAQTVHADKADQNERMMRELGRVHATMAAANKQAAQAAGVPARSSRGSQDSTSNSARPGRSRARPGTSTGYEGAGGADAIYPGLAMPANQLNLTGYPDLPDPYLVRKKEQREDGSIDSENGNTGSYSRTENTSNGGYNRFHPHLHHPYNSYPYNSYNSIASSSTTAYPNRSTSTSTHGYNGAPTASSPSLSSSSSPSPVQDIESSPSFNTAGGNFPYDHISHLQLGSASASAPYLPLAGIPMTQSPVSEMPPPMTIELSGPGGRTVSSRTSHPHLQHLHIQPQHHQHPSHPGSPFQSPPLSASHSGSSASGSGSGGYFPLVPVDSNERHRSSHHHHHQQQSTSVPNSPFEATYQNGSGGMNGYVHAYSQQPQRVTNQGYSSSGAWAAQGTVPSAGGGAPVGGYWA</sequence>
<feature type="domain" description="C2H2-type" evidence="6">
    <location>
        <begin position="69"/>
        <end position="96"/>
    </location>
</feature>
<dbReference type="PANTHER" id="PTHR23235:SF127">
    <property type="entry name" value="TRANSCRIPTION FACTOR, PUTATIVE (AFU_ORTHOLOGUE AFUA_3G09820)-RELATED"/>
    <property type="match status" value="1"/>
</dbReference>
<feature type="domain" description="C2H2-type" evidence="6">
    <location>
        <begin position="38"/>
        <end position="68"/>
    </location>
</feature>
<feature type="compositionally biased region" description="Polar residues" evidence="5">
    <location>
        <begin position="1"/>
        <end position="10"/>
    </location>
</feature>
<feature type="region of interest" description="Disordered" evidence="5">
    <location>
        <begin position="1"/>
        <end position="36"/>
    </location>
</feature>
<dbReference type="GO" id="GO:0000981">
    <property type="term" value="F:DNA-binding transcription factor activity, RNA polymerase II-specific"/>
    <property type="evidence" value="ECO:0007669"/>
    <property type="project" value="TreeGrafter"/>
</dbReference>
<proteinExistence type="predicted"/>
<feature type="compositionally biased region" description="Polar residues" evidence="5">
    <location>
        <begin position="253"/>
        <end position="263"/>
    </location>
</feature>
<dbReference type="GO" id="GO:0000978">
    <property type="term" value="F:RNA polymerase II cis-regulatory region sequence-specific DNA binding"/>
    <property type="evidence" value="ECO:0007669"/>
    <property type="project" value="TreeGrafter"/>
</dbReference>
<reference evidence="7 8" key="2">
    <citation type="submission" date="2017-02" db="EMBL/GenBank/DDBJ databases">
        <title>A genome survey and senescence transcriptome analysis in Lentinula edodes.</title>
        <authorList>
            <person name="Sakamoto Y."/>
            <person name="Nakade K."/>
            <person name="Sato S."/>
            <person name="Yoshida Y."/>
            <person name="Miyazaki K."/>
            <person name="Natsume S."/>
            <person name="Konno N."/>
        </authorList>
    </citation>
    <scope>NUCLEOTIDE SEQUENCE [LARGE SCALE GENOMIC DNA]</scope>
    <source>
        <strain evidence="7 8">NBRC 111202</strain>
    </source>
</reference>
<keyword evidence="3" id="KW-0862">Zinc</keyword>
<evidence type="ECO:0000313" key="7">
    <source>
        <dbReference type="EMBL" id="GAW03729.1"/>
    </source>
</evidence>
<feature type="region of interest" description="Disordered" evidence="5">
    <location>
        <begin position="330"/>
        <end position="442"/>
    </location>
</feature>
<dbReference type="InterPro" id="IPR013087">
    <property type="entry name" value="Znf_C2H2_type"/>
</dbReference>
<feature type="compositionally biased region" description="Polar residues" evidence="5">
    <location>
        <begin position="202"/>
        <end position="221"/>
    </location>
</feature>
<dbReference type="EMBL" id="BDGU01000151">
    <property type="protein sequence ID" value="GAW03729.1"/>
    <property type="molecule type" value="Genomic_DNA"/>
</dbReference>
<keyword evidence="8" id="KW-1185">Reference proteome</keyword>
<name>A0A1Q3E9D8_LENED</name>
<accession>A0A1Q3E9D8</accession>
<feature type="compositionally biased region" description="Polar residues" evidence="5">
    <location>
        <begin position="130"/>
        <end position="141"/>
    </location>
</feature>
<dbReference type="InterPro" id="IPR036236">
    <property type="entry name" value="Znf_C2H2_sf"/>
</dbReference>
<dbReference type="PANTHER" id="PTHR23235">
    <property type="entry name" value="KRUEPPEL-LIKE TRANSCRIPTION FACTOR"/>
    <property type="match status" value="1"/>
</dbReference>
<dbReference type="Gene3D" id="3.30.160.60">
    <property type="entry name" value="Classic Zinc Finger"/>
    <property type="match status" value="2"/>
</dbReference>
<dbReference type="FunFam" id="3.30.160.60:FF:002343">
    <property type="entry name" value="Zinc finger protein 33A"/>
    <property type="match status" value="1"/>
</dbReference>
<reference evidence="7 8" key="1">
    <citation type="submission" date="2016-08" db="EMBL/GenBank/DDBJ databases">
        <authorList>
            <consortium name="Lentinula edodes genome sequencing consortium"/>
            <person name="Sakamoto Y."/>
            <person name="Nakade K."/>
            <person name="Sato S."/>
            <person name="Yoshida Y."/>
            <person name="Miyazaki K."/>
            <person name="Natsume S."/>
            <person name="Konno N."/>
        </authorList>
    </citation>
    <scope>NUCLEOTIDE SEQUENCE [LARGE SCALE GENOMIC DNA]</scope>
    <source>
        <strain evidence="7 8">NBRC 111202</strain>
    </source>
</reference>
<dbReference type="SMART" id="SM00355">
    <property type="entry name" value="ZnF_C2H2"/>
    <property type="match status" value="2"/>
</dbReference>
<feature type="compositionally biased region" description="Low complexity" evidence="5">
    <location>
        <begin position="115"/>
        <end position="127"/>
    </location>
</feature>
<keyword evidence="1" id="KW-0479">Metal-binding</keyword>
<evidence type="ECO:0000313" key="8">
    <source>
        <dbReference type="Proteomes" id="UP000188533"/>
    </source>
</evidence>
<dbReference type="SUPFAM" id="SSF57667">
    <property type="entry name" value="beta-beta-alpha zinc fingers"/>
    <property type="match status" value="1"/>
</dbReference>